<feature type="repeat" description="TPR" evidence="3">
    <location>
        <begin position="40"/>
        <end position="73"/>
    </location>
</feature>
<dbReference type="Pfam" id="PF14559">
    <property type="entry name" value="TPR_19"/>
    <property type="match status" value="1"/>
</dbReference>
<dbReference type="SMART" id="SM00028">
    <property type="entry name" value="TPR"/>
    <property type="match status" value="5"/>
</dbReference>
<evidence type="ECO:0000256" key="3">
    <source>
        <dbReference type="PROSITE-ProRule" id="PRU00339"/>
    </source>
</evidence>
<dbReference type="Proteomes" id="UP000295763">
    <property type="component" value="Unassembled WGS sequence"/>
</dbReference>
<gene>
    <name evidence="4" type="ORF">EDC44_10182</name>
</gene>
<dbReference type="Gene3D" id="1.25.40.10">
    <property type="entry name" value="Tetratricopeptide repeat domain"/>
    <property type="match status" value="2"/>
</dbReference>
<dbReference type="PANTHER" id="PTHR44858:SF1">
    <property type="entry name" value="UDP-N-ACETYLGLUCOSAMINE--PEPTIDE N-ACETYLGLUCOSAMINYLTRANSFERASE SPINDLY-RELATED"/>
    <property type="match status" value="1"/>
</dbReference>
<keyword evidence="5" id="KW-1185">Reference proteome</keyword>
<feature type="repeat" description="TPR" evidence="3">
    <location>
        <begin position="145"/>
        <end position="178"/>
    </location>
</feature>
<protein>
    <submittedName>
        <fullName evidence="4">Tfp pilus assembly protein PilF</fullName>
    </submittedName>
</protein>
<keyword evidence="1" id="KW-0677">Repeat</keyword>
<dbReference type="EMBL" id="SLYB01000001">
    <property type="protein sequence ID" value="TCP97699.1"/>
    <property type="molecule type" value="Genomic_DNA"/>
</dbReference>
<proteinExistence type="predicted"/>
<comment type="caution">
    <text evidence="4">The sequence shown here is derived from an EMBL/GenBank/DDBJ whole genome shotgun (WGS) entry which is preliminary data.</text>
</comment>
<dbReference type="OrthoDB" id="238183at2"/>
<feature type="repeat" description="TPR" evidence="3">
    <location>
        <begin position="74"/>
        <end position="107"/>
    </location>
</feature>
<evidence type="ECO:0000313" key="4">
    <source>
        <dbReference type="EMBL" id="TCP97699.1"/>
    </source>
</evidence>
<keyword evidence="2 3" id="KW-0802">TPR repeat</keyword>
<evidence type="ECO:0000313" key="5">
    <source>
        <dbReference type="Proteomes" id="UP000295763"/>
    </source>
</evidence>
<sequence>MNLETVRKKFFQAEQLANQGKFIEAVISLNEILQHHPNHAQILTFLANIQIHLNKLEPAQDNLQKALKTDPENADIYFQFGQLFKKMNNMHVALGYFHKSVKLHPNQHNRFLYLSTRQAVAESRLDFLAVKSLFDEFIVQYPKHYNAYYHRARVYGELREYDKAKQDLECCLALNPKNAHAWTRKAMLLLLLGEHEEGWKIYEQRLSMKTLSVKSPVEGLERWCGQDVGERKLLIYAEQGFGDNIQFLRYALEAKKRGFAIAVWNFTPLQSFLKANLARYGIDVMMNGEKLSKKAYYQVSMMSLPHYFGTTVDNIPNKAPYLQVEAEFDRKWKKQIPASKKLKIGIVWAGSKTNARDHQRSIALDELQSILDFDADFHCIQKDISKFDRVKAAKIKNLTLWDKELNDFSDTAGLIEQLDLIVTIDSSVAHLAGAMGKPTWVLINGFPDFRWLLNRDDCAWYDSVRVFRQDDDLNWQPTIEKVRSALEQL</sequence>
<dbReference type="RefSeq" id="WP_131974245.1">
    <property type="nucleotide sequence ID" value="NZ_SLYB01000001.1"/>
</dbReference>
<organism evidence="4 5">
    <name type="scientific">Cricetibacter osteomyelitidis</name>
    <dbReference type="NCBI Taxonomy" id="1521931"/>
    <lineage>
        <taxon>Bacteria</taxon>
        <taxon>Pseudomonadati</taxon>
        <taxon>Pseudomonadota</taxon>
        <taxon>Gammaproteobacteria</taxon>
        <taxon>Pasteurellales</taxon>
        <taxon>Pasteurellaceae</taxon>
        <taxon>Cricetibacter</taxon>
    </lineage>
</organism>
<reference evidence="4 5" key="1">
    <citation type="submission" date="2019-03" db="EMBL/GenBank/DDBJ databases">
        <title>Genomic Encyclopedia of Type Strains, Phase IV (KMG-IV): sequencing the most valuable type-strain genomes for metagenomic binning, comparative biology and taxonomic classification.</title>
        <authorList>
            <person name="Goeker M."/>
        </authorList>
    </citation>
    <scope>NUCLEOTIDE SEQUENCE [LARGE SCALE GENOMIC DNA]</scope>
    <source>
        <strain evidence="4 5">DSM 28404</strain>
    </source>
</reference>
<evidence type="ECO:0000256" key="2">
    <source>
        <dbReference type="ARBA" id="ARBA00022803"/>
    </source>
</evidence>
<dbReference type="SUPFAM" id="SSF48452">
    <property type="entry name" value="TPR-like"/>
    <property type="match status" value="1"/>
</dbReference>
<dbReference type="Gene3D" id="3.40.50.2000">
    <property type="entry name" value="Glycogen Phosphorylase B"/>
    <property type="match status" value="1"/>
</dbReference>
<evidence type="ECO:0000256" key="1">
    <source>
        <dbReference type="ARBA" id="ARBA00022737"/>
    </source>
</evidence>
<dbReference type="Pfam" id="PF13181">
    <property type="entry name" value="TPR_8"/>
    <property type="match status" value="1"/>
</dbReference>
<dbReference type="InterPro" id="IPR019734">
    <property type="entry name" value="TPR_rpt"/>
</dbReference>
<accession>A0A4R2T401</accession>
<dbReference type="InterPro" id="IPR050498">
    <property type="entry name" value="Ycf3"/>
</dbReference>
<dbReference type="InterPro" id="IPR011990">
    <property type="entry name" value="TPR-like_helical_dom_sf"/>
</dbReference>
<dbReference type="SUPFAM" id="SSF53756">
    <property type="entry name" value="UDP-Glycosyltransferase/glycogen phosphorylase"/>
    <property type="match status" value="1"/>
</dbReference>
<dbReference type="PROSITE" id="PS50005">
    <property type="entry name" value="TPR"/>
    <property type="match status" value="3"/>
</dbReference>
<dbReference type="PANTHER" id="PTHR44858">
    <property type="entry name" value="TETRATRICOPEPTIDE REPEAT PROTEIN 6"/>
    <property type="match status" value="1"/>
</dbReference>
<name>A0A4R2T401_9PAST</name>
<dbReference type="AlphaFoldDB" id="A0A4R2T401"/>